<dbReference type="SUPFAM" id="SSF160443">
    <property type="entry name" value="SMR domain-like"/>
    <property type="match status" value="1"/>
</dbReference>
<reference evidence="3 6" key="1">
    <citation type="journal article" date="2011" name="Nature">
        <title>The Medicago genome provides insight into the evolution of rhizobial symbioses.</title>
        <authorList>
            <person name="Young N.D."/>
            <person name="Debelle F."/>
            <person name="Oldroyd G.E."/>
            <person name="Geurts R."/>
            <person name="Cannon S.B."/>
            <person name="Udvardi M.K."/>
            <person name="Benedito V.A."/>
            <person name="Mayer K.F."/>
            <person name="Gouzy J."/>
            <person name="Schoof H."/>
            <person name="Van de Peer Y."/>
            <person name="Proost S."/>
            <person name="Cook D.R."/>
            <person name="Meyers B.C."/>
            <person name="Spannagl M."/>
            <person name="Cheung F."/>
            <person name="De Mita S."/>
            <person name="Krishnakumar V."/>
            <person name="Gundlach H."/>
            <person name="Zhou S."/>
            <person name="Mudge J."/>
            <person name="Bharti A.K."/>
            <person name="Murray J.D."/>
            <person name="Naoumkina M.A."/>
            <person name="Rosen B."/>
            <person name="Silverstein K.A."/>
            <person name="Tang H."/>
            <person name="Rombauts S."/>
            <person name="Zhao P.X."/>
            <person name="Zhou P."/>
            <person name="Barbe V."/>
            <person name="Bardou P."/>
            <person name="Bechner M."/>
            <person name="Bellec A."/>
            <person name="Berger A."/>
            <person name="Berges H."/>
            <person name="Bidwell S."/>
            <person name="Bisseling T."/>
            <person name="Choisne N."/>
            <person name="Couloux A."/>
            <person name="Denny R."/>
            <person name="Deshpande S."/>
            <person name="Dai X."/>
            <person name="Doyle J.J."/>
            <person name="Dudez A.M."/>
            <person name="Farmer A.D."/>
            <person name="Fouteau S."/>
            <person name="Franken C."/>
            <person name="Gibelin C."/>
            <person name="Gish J."/>
            <person name="Goldstein S."/>
            <person name="Gonzalez A.J."/>
            <person name="Green P.J."/>
            <person name="Hallab A."/>
            <person name="Hartog M."/>
            <person name="Hua A."/>
            <person name="Humphray S.J."/>
            <person name="Jeong D.H."/>
            <person name="Jing Y."/>
            <person name="Jocker A."/>
            <person name="Kenton S.M."/>
            <person name="Kim D.J."/>
            <person name="Klee K."/>
            <person name="Lai H."/>
            <person name="Lang C."/>
            <person name="Lin S."/>
            <person name="Macmil S.L."/>
            <person name="Magdelenat G."/>
            <person name="Matthews L."/>
            <person name="McCorrison J."/>
            <person name="Monaghan E.L."/>
            <person name="Mun J.H."/>
            <person name="Najar F.Z."/>
            <person name="Nicholson C."/>
            <person name="Noirot C."/>
            <person name="O'Bleness M."/>
            <person name="Paule C.R."/>
            <person name="Poulain J."/>
            <person name="Prion F."/>
            <person name="Qin B."/>
            <person name="Qu C."/>
            <person name="Retzel E.F."/>
            <person name="Riddle C."/>
            <person name="Sallet E."/>
            <person name="Samain S."/>
            <person name="Samson N."/>
            <person name="Sanders I."/>
            <person name="Saurat O."/>
            <person name="Scarpelli C."/>
            <person name="Schiex T."/>
            <person name="Segurens B."/>
            <person name="Severin A.J."/>
            <person name="Sherrier D.J."/>
            <person name="Shi R."/>
            <person name="Sims S."/>
            <person name="Singer S.R."/>
            <person name="Sinharoy S."/>
            <person name="Sterck L."/>
            <person name="Viollet A."/>
            <person name="Wang B.B."/>
            <person name="Wang K."/>
            <person name="Wang M."/>
            <person name="Wang X."/>
            <person name="Warfsmann J."/>
            <person name="Weissenbach J."/>
            <person name="White D.D."/>
            <person name="White J.D."/>
            <person name="Wiley G.B."/>
            <person name="Wincker P."/>
            <person name="Xing Y."/>
            <person name="Yang L."/>
            <person name="Yao Z."/>
            <person name="Ying F."/>
            <person name="Zhai J."/>
            <person name="Zhou L."/>
            <person name="Zuber A."/>
            <person name="Denarie J."/>
            <person name="Dixon R.A."/>
            <person name="May G.D."/>
            <person name="Schwartz D.C."/>
            <person name="Rogers J."/>
            <person name="Quetier F."/>
            <person name="Town C.D."/>
            <person name="Roe B.A."/>
        </authorList>
    </citation>
    <scope>NUCLEOTIDE SEQUENCE [LARGE SCALE GENOMIC DNA]</scope>
    <source>
        <strain evidence="3">A17</strain>
        <strain evidence="5 6">cv. Jemalong A17</strain>
    </source>
</reference>
<dbReference type="InterPro" id="IPR036063">
    <property type="entry name" value="Smr_dom_sf"/>
</dbReference>
<dbReference type="Proteomes" id="UP000002051">
    <property type="component" value="Unassembled WGS sequence"/>
</dbReference>
<accession>A0A072VDP6</accession>
<dbReference type="AlphaFoldDB" id="A0A072VDP6"/>
<dbReference type="PANTHER" id="PTHR46651">
    <property type="entry name" value="POLYADENYLATE-BINDING PROTEIN-INTERACTING PROTEIN 7"/>
    <property type="match status" value="1"/>
</dbReference>
<dbReference type="ExpressionAtlas" id="A0A072VDP6">
    <property type="expression patterns" value="differential"/>
</dbReference>
<dbReference type="HOGENOM" id="CLU_040596_0_0_1"/>
<dbReference type="EMBL" id="CM001217">
    <property type="protein sequence ID" value="KEH39907.1"/>
    <property type="molecule type" value="Genomic_DNA"/>
</dbReference>
<dbReference type="InterPro" id="IPR041806">
    <property type="entry name" value="CID5/6/7_CUE"/>
</dbReference>
<dbReference type="PANTHER" id="PTHR46651:SF1">
    <property type="entry name" value="SMALL MUTS RELATED FAMILY PROTEIN"/>
    <property type="match status" value="1"/>
</dbReference>
<gene>
    <name evidence="5" type="primary">25481982</name>
    <name evidence="3" type="ordered locus">MTR_1g014880</name>
    <name evidence="4" type="ORF">MtrunA17_Chr1g0150701</name>
</gene>
<evidence type="ECO:0000259" key="2">
    <source>
        <dbReference type="PROSITE" id="PS50828"/>
    </source>
</evidence>
<dbReference type="InterPro" id="IPR013899">
    <property type="entry name" value="DUF1771"/>
</dbReference>
<dbReference type="EnsemblPlants" id="KEH39907">
    <property type="protein sequence ID" value="KEH39907"/>
    <property type="gene ID" value="MTR_1g014880"/>
</dbReference>
<dbReference type="Gene3D" id="3.30.1370.110">
    <property type="match status" value="1"/>
</dbReference>
<evidence type="ECO:0000313" key="5">
    <source>
        <dbReference type="EnsemblPlants" id="KEH39907"/>
    </source>
</evidence>
<dbReference type="EMBL" id="PSQE01000001">
    <property type="protein sequence ID" value="RHN77064.1"/>
    <property type="molecule type" value="Genomic_DNA"/>
</dbReference>
<dbReference type="Pfam" id="PF08590">
    <property type="entry name" value="DUF1771"/>
    <property type="match status" value="1"/>
</dbReference>
<dbReference type="InterPro" id="IPR002625">
    <property type="entry name" value="Smr_dom"/>
</dbReference>
<evidence type="ECO:0000313" key="6">
    <source>
        <dbReference type="Proteomes" id="UP000002051"/>
    </source>
</evidence>
<evidence type="ECO:0000313" key="4">
    <source>
        <dbReference type="EMBL" id="RHN77064.1"/>
    </source>
</evidence>
<name>A0A072VDP6_MEDTR</name>
<dbReference type="KEGG" id="mtr:25481982"/>
<dbReference type="SMART" id="SM01162">
    <property type="entry name" value="DUF1771"/>
    <property type="match status" value="1"/>
</dbReference>
<protein>
    <submittedName>
        <fullName evidence="4">Putative Smr domain-containing protein</fullName>
    </submittedName>
    <submittedName>
        <fullName evidence="3">Smr (Small MutS-related) domain protein</fullName>
    </submittedName>
</protein>
<organism evidence="3 6">
    <name type="scientific">Medicago truncatula</name>
    <name type="common">Barrel medic</name>
    <name type="synonym">Medicago tribuloides</name>
    <dbReference type="NCBI Taxonomy" id="3880"/>
    <lineage>
        <taxon>Eukaryota</taxon>
        <taxon>Viridiplantae</taxon>
        <taxon>Streptophyta</taxon>
        <taxon>Embryophyta</taxon>
        <taxon>Tracheophyta</taxon>
        <taxon>Spermatophyta</taxon>
        <taxon>Magnoliopsida</taxon>
        <taxon>eudicotyledons</taxon>
        <taxon>Gunneridae</taxon>
        <taxon>Pentapetalae</taxon>
        <taxon>rosids</taxon>
        <taxon>fabids</taxon>
        <taxon>Fabales</taxon>
        <taxon>Fabaceae</taxon>
        <taxon>Papilionoideae</taxon>
        <taxon>50 kb inversion clade</taxon>
        <taxon>NPAAA clade</taxon>
        <taxon>Hologalegina</taxon>
        <taxon>IRL clade</taxon>
        <taxon>Trifolieae</taxon>
        <taxon>Medicago</taxon>
    </lineage>
</organism>
<dbReference type="CDD" id="cd14371">
    <property type="entry name" value="CUE_CID7_like"/>
    <property type="match status" value="1"/>
</dbReference>
<evidence type="ECO:0000256" key="1">
    <source>
        <dbReference type="SAM" id="MobiDB-lite"/>
    </source>
</evidence>
<dbReference type="OrthoDB" id="3231855at2759"/>
<reference evidence="5" key="3">
    <citation type="submission" date="2015-04" db="UniProtKB">
        <authorList>
            <consortium name="EnsemblPlants"/>
        </authorList>
    </citation>
    <scope>IDENTIFICATION</scope>
    <source>
        <strain evidence="5">cv. Jemalong A17</strain>
    </source>
</reference>
<keyword evidence="6" id="KW-1185">Reference proteome</keyword>
<dbReference type="SMART" id="SM00463">
    <property type="entry name" value="SMR"/>
    <property type="match status" value="1"/>
</dbReference>
<feature type="region of interest" description="Disordered" evidence="1">
    <location>
        <begin position="1"/>
        <end position="26"/>
    </location>
</feature>
<reference evidence="3 6" key="2">
    <citation type="journal article" date="2014" name="BMC Genomics">
        <title>An improved genome release (version Mt4.0) for the model legume Medicago truncatula.</title>
        <authorList>
            <person name="Tang H."/>
            <person name="Krishnakumar V."/>
            <person name="Bidwell S."/>
            <person name="Rosen B."/>
            <person name="Chan A."/>
            <person name="Zhou S."/>
            <person name="Gentzbittel L."/>
            <person name="Childs K.L."/>
            <person name="Yandell M."/>
            <person name="Gundlach H."/>
            <person name="Mayer K.F."/>
            <person name="Schwartz D.C."/>
            <person name="Town C.D."/>
        </authorList>
    </citation>
    <scope>GENOME REANNOTATION</scope>
    <source>
        <strain evidence="3">A17</strain>
        <strain evidence="5 6">cv. Jemalong A17</strain>
    </source>
</reference>
<dbReference type="PROSITE" id="PS50828">
    <property type="entry name" value="SMR"/>
    <property type="match status" value="1"/>
</dbReference>
<sequence>MSLSKKGGSPTDTKLSSPNKATSLNPNAAEFIPFSLRSLPSGSTSSVDATTRLTTAGSLGKAVLDRSESSISNNSDDEAHNYWRCQLPDDITPDFKVIEEEEPQGLNNLSFAGLSINDDNESSMFSSAKGSRYILNEQQELPQHHLNGNTFADKLRFSNSTYREEPSSASFLNSLAKPWERPVGNNNLHVSSGQEALAYDDNARLGFLNDNNLHVGGGQEALAYDDNARHGFLNDVLTENAIVDETDFNPLEFLASLFPGFASESLAEVFFANGCDLHLTIEMLTQLEIQVDSNFIQNPSPKTLSSPNLTPMDFPALAPTNGQTTTAKYAADNVQQSGSPYLPSGKDLLMFKSSSSIPTRGATDFASAVRKLASQDSGIWKYDRNGSGDASTGSSRSLNVLASAYNGGQGRNNFGDRLQNRGSARPAPVWLETGDAVANMYSELREEARDHARLRNAYFEQARQAYLIGNKALAKELSAKGQLHNMHMKEAHGKAQESIYRQRNPVGPEMVNGRGHERMIDLHGLHVSEAIHVLKHELGVLRSTARAAEQRLQVYICVGTGHHTRGSRTPARLPIAVQRYLLEEEGLDFTEPQPGLIRVVLY</sequence>
<feature type="domain" description="Smr" evidence="2">
    <location>
        <begin position="520"/>
        <end position="602"/>
    </location>
</feature>
<proteinExistence type="predicted"/>
<dbReference type="Proteomes" id="UP000265566">
    <property type="component" value="Chromosome 1"/>
</dbReference>
<reference evidence="4" key="4">
    <citation type="journal article" date="2018" name="Nat. Plants">
        <title>Whole-genome landscape of Medicago truncatula symbiotic genes.</title>
        <authorList>
            <person name="Pecrix Y."/>
            <person name="Gamas P."/>
            <person name="Carrere S."/>
        </authorList>
    </citation>
    <scope>NUCLEOTIDE SEQUENCE</scope>
    <source>
        <tissue evidence="4">Leaves</tissue>
    </source>
</reference>
<dbReference type="InterPro" id="IPR053242">
    <property type="entry name" value="PAM2-like_domain"/>
</dbReference>
<dbReference type="STRING" id="3880.A0A072VDP6"/>
<evidence type="ECO:0000313" key="3">
    <source>
        <dbReference type="EMBL" id="KEH39907.1"/>
    </source>
</evidence>
<feature type="compositionally biased region" description="Polar residues" evidence="1">
    <location>
        <begin position="10"/>
        <end position="26"/>
    </location>
</feature>
<dbReference type="Gramene" id="rna474">
    <property type="protein sequence ID" value="RHN77064.1"/>
    <property type="gene ID" value="gene474"/>
</dbReference>